<comment type="caution">
    <text evidence="1">The sequence shown here is derived from an EMBL/GenBank/DDBJ whole genome shotgun (WGS) entry which is preliminary data.</text>
</comment>
<dbReference type="Proteomes" id="UP001156870">
    <property type="component" value="Unassembled WGS sequence"/>
</dbReference>
<keyword evidence="2" id="KW-1185">Reference proteome</keyword>
<reference evidence="1 2" key="1">
    <citation type="journal article" date="2014" name="Int. J. Syst. Evol. Microbiol.">
        <title>Complete genome sequence of Corynebacterium casei LMG S-19264T (=DSM 44701T), isolated from a smear-ripened cheese.</title>
        <authorList>
            <consortium name="US DOE Joint Genome Institute (JGI-PGF)"/>
            <person name="Walter F."/>
            <person name="Albersmeier A."/>
            <person name="Kalinowski J."/>
            <person name="Ruckert C."/>
        </authorList>
    </citation>
    <scope>NUCLEOTIDE SEQUENCE [LARGE SCALE GENOMIC DNA]</scope>
    <source>
        <strain evidence="1 2">NBRC 110095</strain>
    </source>
</reference>
<accession>A0AA37WMU3</accession>
<proteinExistence type="predicted"/>
<organism evidence="1 2">
    <name type="scientific">Marinibactrum halimedae</name>
    <dbReference type="NCBI Taxonomy" id="1444977"/>
    <lineage>
        <taxon>Bacteria</taxon>
        <taxon>Pseudomonadati</taxon>
        <taxon>Pseudomonadota</taxon>
        <taxon>Gammaproteobacteria</taxon>
        <taxon>Cellvibrionales</taxon>
        <taxon>Cellvibrionaceae</taxon>
        <taxon>Marinibactrum</taxon>
    </lineage>
</organism>
<protein>
    <submittedName>
        <fullName evidence="1">Uncharacterized protein</fullName>
    </submittedName>
</protein>
<name>A0AA37WMU3_9GAMM</name>
<evidence type="ECO:0000313" key="2">
    <source>
        <dbReference type="Proteomes" id="UP001156870"/>
    </source>
</evidence>
<dbReference type="AlphaFoldDB" id="A0AA37WMU3"/>
<gene>
    <name evidence="1" type="ORF">GCM10007877_32030</name>
</gene>
<evidence type="ECO:0000313" key="1">
    <source>
        <dbReference type="EMBL" id="GLS27484.1"/>
    </source>
</evidence>
<sequence>MPFGTFKNPKGPSWTAPDTVKLDLSGTSISFLLPKSNYNETNYADSNKLQYSKSMYEIDIEKKVKQFTSSSNNKKSTTTKLEYDYFLKRIYDFKGIPFIGAATGGLTFRLAAIYNTQSNFAEDCFFKCILDRMEKLHGKQATRNSLLRLYPINWSLLEIDGCIFLSYGVEDLLAQPRNVSAFRFHFTLPINNYIALDFQFDFDDIPKKSGGIDVANTQINKIMQSIKINYKSEHDAQVSALNLQDKFKPTKPIVWENFKKAPKVDYRAPLKIAQL</sequence>
<dbReference type="EMBL" id="BSPD01000079">
    <property type="protein sequence ID" value="GLS27484.1"/>
    <property type="molecule type" value="Genomic_DNA"/>
</dbReference>